<sequence>MPEMRDGCKLCSKLGRMFEGFSMDLRHDETVDEPCHQDLLRYIRDIDPGYRQGKLDVIFDCSGVDLFMWYDSRSKAKAIQLIKSPEGSTAEASGRALDNDYVDLGLLREWKAECLQKHGQPCCNPLKIPQVYPAWLIDTQTDCLVPGDGISDFVTLSYVWGAATSLCTEQANLEELQQPGALTKSLISPVIRHAMGLVHALDERYLWADALCVIQDGGEQTTHQLLMMAKIYASAIFTIVVTDGDASTGIPGIAGISPSRELNQVVFPFASHGKLSIKDVGFIDSQLMERPLRYYTRAWTYQEHSLSQRLLVIGKGQFHWVCSSAAFREDSVSESPDLHRIHRFRSPEIMSGYPDLRELGNMICDYNGRDHSFPEDALAGVTGILELFSRTFDGGFLYGLPVMCFPAALMWTSTAPEKALRRLKSGKDHCILQGSHLPSWSWLGWKDGYVYFPETDRTPSNESPPAISGISQWYSHESPSSRYKRPIGPCPPDQVQNHRHSDLESQLAQGWTAETHGPSPDGHNKHLQEMLSPMTPQHAFISCKTRRGWFRVRELYPSTFRFFDANGDGCGFIHVPRAEYDADLPPVGSDQYLTIEVVAICLQNYNLSGTQRSSENRDPTNEESYGVLWVKWVDGVAYRKGVGDVHKRAWESHDLEDIDLILG</sequence>
<dbReference type="InterPro" id="IPR010730">
    <property type="entry name" value="HET"/>
</dbReference>
<organism evidence="2 3">
    <name type="scientific">Apiospora rasikravindrae</name>
    <dbReference type="NCBI Taxonomy" id="990691"/>
    <lineage>
        <taxon>Eukaryota</taxon>
        <taxon>Fungi</taxon>
        <taxon>Dikarya</taxon>
        <taxon>Ascomycota</taxon>
        <taxon>Pezizomycotina</taxon>
        <taxon>Sordariomycetes</taxon>
        <taxon>Xylariomycetidae</taxon>
        <taxon>Amphisphaeriales</taxon>
        <taxon>Apiosporaceae</taxon>
        <taxon>Apiospora</taxon>
    </lineage>
</organism>
<dbReference type="Proteomes" id="UP001444661">
    <property type="component" value="Unassembled WGS sequence"/>
</dbReference>
<proteinExistence type="predicted"/>
<accession>A0ABR1TW92</accession>
<feature type="domain" description="Heterokaryon incompatibility" evidence="1">
    <location>
        <begin position="153"/>
        <end position="303"/>
    </location>
</feature>
<comment type="caution">
    <text evidence="2">The sequence shown here is derived from an EMBL/GenBank/DDBJ whole genome shotgun (WGS) entry which is preliminary data.</text>
</comment>
<dbReference type="PANTHER" id="PTHR33112:SF1">
    <property type="entry name" value="HETEROKARYON INCOMPATIBILITY DOMAIN-CONTAINING PROTEIN"/>
    <property type="match status" value="1"/>
</dbReference>
<name>A0ABR1TW92_9PEZI</name>
<evidence type="ECO:0000313" key="3">
    <source>
        <dbReference type="Proteomes" id="UP001444661"/>
    </source>
</evidence>
<gene>
    <name evidence="2" type="ORF">PG993_002305</name>
</gene>
<reference evidence="2 3" key="1">
    <citation type="submission" date="2023-01" db="EMBL/GenBank/DDBJ databases">
        <title>Analysis of 21 Apiospora genomes using comparative genomics revels a genus with tremendous synthesis potential of carbohydrate active enzymes and secondary metabolites.</title>
        <authorList>
            <person name="Sorensen T."/>
        </authorList>
    </citation>
    <scope>NUCLEOTIDE SEQUENCE [LARGE SCALE GENOMIC DNA]</scope>
    <source>
        <strain evidence="2 3">CBS 33761</strain>
    </source>
</reference>
<evidence type="ECO:0000313" key="2">
    <source>
        <dbReference type="EMBL" id="KAK8050920.1"/>
    </source>
</evidence>
<protein>
    <recommendedName>
        <fullName evidence="1">Heterokaryon incompatibility domain-containing protein</fullName>
    </recommendedName>
</protein>
<dbReference type="PANTHER" id="PTHR33112">
    <property type="entry name" value="DOMAIN PROTEIN, PUTATIVE-RELATED"/>
    <property type="match status" value="1"/>
</dbReference>
<keyword evidence="3" id="KW-1185">Reference proteome</keyword>
<dbReference type="EMBL" id="JAQQWK010000002">
    <property type="protein sequence ID" value="KAK8050920.1"/>
    <property type="molecule type" value="Genomic_DNA"/>
</dbReference>
<evidence type="ECO:0000259" key="1">
    <source>
        <dbReference type="Pfam" id="PF06985"/>
    </source>
</evidence>
<dbReference type="Pfam" id="PF06985">
    <property type="entry name" value="HET"/>
    <property type="match status" value="1"/>
</dbReference>